<dbReference type="EMBL" id="KZ820264">
    <property type="protein sequence ID" value="PWN48127.1"/>
    <property type="molecule type" value="Genomic_DNA"/>
</dbReference>
<accession>A0ACD0NQQ1</accession>
<organism evidence="1 2">
    <name type="scientific">Violaceomyces palustris</name>
    <dbReference type="NCBI Taxonomy" id="1673888"/>
    <lineage>
        <taxon>Eukaryota</taxon>
        <taxon>Fungi</taxon>
        <taxon>Dikarya</taxon>
        <taxon>Basidiomycota</taxon>
        <taxon>Ustilaginomycotina</taxon>
        <taxon>Ustilaginomycetes</taxon>
        <taxon>Violaceomycetales</taxon>
        <taxon>Violaceomycetaceae</taxon>
        <taxon>Violaceomyces</taxon>
    </lineage>
</organism>
<proteinExistence type="predicted"/>
<protein>
    <submittedName>
        <fullName evidence="1">Uncharacterized protein</fullName>
    </submittedName>
</protein>
<reference evidence="1 2" key="1">
    <citation type="journal article" date="2018" name="Mol. Biol. Evol.">
        <title>Broad Genomic Sampling Reveals a Smut Pathogenic Ancestry of the Fungal Clade Ustilaginomycotina.</title>
        <authorList>
            <person name="Kijpornyongpan T."/>
            <person name="Mondo S.J."/>
            <person name="Barry K."/>
            <person name="Sandor L."/>
            <person name="Lee J."/>
            <person name="Lipzen A."/>
            <person name="Pangilinan J."/>
            <person name="LaButti K."/>
            <person name="Hainaut M."/>
            <person name="Henrissat B."/>
            <person name="Grigoriev I.V."/>
            <person name="Spatafora J.W."/>
            <person name="Aime M.C."/>
        </authorList>
    </citation>
    <scope>NUCLEOTIDE SEQUENCE [LARGE SCALE GENOMIC DNA]</scope>
    <source>
        <strain evidence="1 2">SA 807</strain>
    </source>
</reference>
<dbReference type="Proteomes" id="UP000245626">
    <property type="component" value="Unassembled WGS sequence"/>
</dbReference>
<evidence type="ECO:0000313" key="2">
    <source>
        <dbReference type="Proteomes" id="UP000245626"/>
    </source>
</evidence>
<keyword evidence="2" id="KW-1185">Reference proteome</keyword>
<evidence type="ECO:0000313" key="1">
    <source>
        <dbReference type="EMBL" id="PWN48127.1"/>
    </source>
</evidence>
<gene>
    <name evidence="1" type="ORF">IE53DRAFT_389696</name>
</gene>
<name>A0ACD0NQQ1_9BASI</name>
<sequence length="771" mass="81655">MSATNAARLSSQKRSSNVNLALAAAQQQNRMSVVQPQARRHSTLLYLKDGKPIAPASARYSIAPQPNATVSAWPSGSGEVVPPSLPKRLRPLENVPSHASLTQEKAMNAVQRAPMLRALNAGTGVAPMRHVSIGGQTARKAASSSLQYSSSVDAPESKSEDRTIRQSSEPPMPSPGARSNASTAQSSPRFGTPTLSISVEEAKPMPSSPSNQIRTHPPNMACFAGCCHSQRESSEVAPMSFIQLDEPPRSPLLPTTPSTLADLSPSPTSSIPNSNTSGNLPNSPTLRTVGSKSSLRKLASLGNLKLSKNNPSAKNDIVPTSSWSSTSEGQGKEQQENQGGGAKTQGSTTTPSDSTSLPAGTSGCDSLPTTATTATTPKRKGTLKRVGKSLTRINKALVKAVVSPGNCGGPSSTSFSVTSATAANPAPLAVSNQDCKERGEGNRKSSDEESEVWGPRTELGDDCFDGTLECISPPCIDRQARAGEAVDKATCVGELKAQSEGTSLPWASSGPNEDMDQDRFADAVESIDPMDGGLFPDPKYDFGPPQIRMLSCSSQDPDSTASTAEMSLPFGFGIGLAMLGGNDGRHRNEARSLFSYQSSYIPTSRPDREARYNTCITGPRDRIGSGTKSASSGTTTPSLVSSSPTFTDKSESERGTPASEEEDAERGEDEEGKRFETPISSPWLSDNGKVHWVHQPDDCRKSRNQYDESMEFLTDQNNRTSQNGCGQDESSISVQTRTGGPAFEKVGGFRVNFPIQVLPPLDSIGFYVGRH</sequence>